<keyword evidence="5 6" id="KW-0472">Membrane</keyword>
<evidence type="ECO:0000256" key="5">
    <source>
        <dbReference type="ARBA" id="ARBA00023136"/>
    </source>
</evidence>
<feature type="transmembrane region" description="Helical" evidence="6">
    <location>
        <begin position="439"/>
        <end position="458"/>
    </location>
</feature>
<comment type="subcellular location">
    <subcellularLocation>
        <location evidence="1">Cell membrane</location>
        <topology evidence="1">Multi-pass membrane protein</topology>
    </subcellularLocation>
</comment>
<gene>
    <name evidence="7" type="ordered locus">Palpr_0988</name>
</gene>
<sequence length="493" mass="56190">MFRIKKIDSYIFKRFITQFLMTFLICIFILLMQFLWKHVSELIGKGVGWSVLAEFFIYAIFSVVPMALPLAILLASLMTFGNLGENFELTAMKAAGISLFRIIRPLIIFISFVCVGAFFFSNYVLPVAQTKLYTLVISLKQKSPELDIPTGEFYSGIPNVQIYVKDKKDHILKNVMIYNFSGGFENAEVTVADSGKVQFTEDKKYIMLSLFDGESFSNLNNQKLSSSTTSIPYRREIFKTKDLLIDFNSDFTRYDESILKNEHVSKNFQQLTHSIDSVSKDVNVSAALQGKTLVDQHFFGRDVIFGSSLNDSLKKVRKIYNTDSLFLSLPQEAMVRVSNSAVEKAKLMSETVEYNKTMIGSQVTYITKHEIERHRKFTLSFACLIFFFIGAPLGAIIRKGGLGMPVVISVIMFIIYYIIDNTGYKMVKEGLWLSYQGMWLSSFVLLPIGIFLTYKAVVDASILDTEQYIKAWALIKSKFNSIRNRKIKLIDSK</sequence>
<dbReference type="STRING" id="694427.Palpr_0988"/>
<dbReference type="EMBL" id="CP002345">
    <property type="protein sequence ID" value="ADQ79138.1"/>
    <property type="molecule type" value="Genomic_DNA"/>
</dbReference>
<feature type="transmembrane region" description="Helical" evidence="6">
    <location>
        <begin position="402"/>
        <end position="419"/>
    </location>
</feature>
<dbReference type="GO" id="GO:0015920">
    <property type="term" value="P:lipopolysaccharide transport"/>
    <property type="evidence" value="ECO:0007669"/>
    <property type="project" value="TreeGrafter"/>
</dbReference>
<evidence type="ECO:0000256" key="1">
    <source>
        <dbReference type="ARBA" id="ARBA00004651"/>
    </source>
</evidence>
<organism evidence="7 8">
    <name type="scientific">Paludibacter propionicigenes (strain DSM 17365 / JCM 13257 / WB4)</name>
    <dbReference type="NCBI Taxonomy" id="694427"/>
    <lineage>
        <taxon>Bacteria</taxon>
        <taxon>Pseudomonadati</taxon>
        <taxon>Bacteroidota</taxon>
        <taxon>Bacteroidia</taxon>
        <taxon>Bacteroidales</taxon>
        <taxon>Paludibacteraceae</taxon>
        <taxon>Paludibacter</taxon>
    </lineage>
</organism>
<evidence type="ECO:0000256" key="4">
    <source>
        <dbReference type="ARBA" id="ARBA00022989"/>
    </source>
</evidence>
<dbReference type="KEGG" id="ppn:Palpr_0988"/>
<dbReference type="OrthoDB" id="1096108at2"/>
<proteinExistence type="predicted"/>
<dbReference type="eggNOG" id="COG0795">
    <property type="taxonomic scope" value="Bacteria"/>
</dbReference>
<dbReference type="GO" id="GO:0043190">
    <property type="term" value="C:ATP-binding cassette (ABC) transporter complex"/>
    <property type="evidence" value="ECO:0007669"/>
    <property type="project" value="TreeGrafter"/>
</dbReference>
<evidence type="ECO:0000313" key="8">
    <source>
        <dbReference type="Proteomes" id="UP000008718"/>
    </source>
</evidence>
<evidence type="ECO:0000256" key="6">
    <source>
        <dbReference type="SAM" id="Phobius"/>
    </source>
</evidence>
<keyword evidence="2" id="KW-1003">Cell membrane</keyword>
<feature type="transmembrane region" description="Helical" evidence="6">
    <location>
        <begin position="56"/>
        <end position="81"/>
    </location>
</feature>
<dbReference type="PANTHER" id="PTHR33529">
    <property type="entry name" value="SLR0882 PROTEIN-RELATED"/>
    <property type="match status" value="1"/>
</dbReference>
<keyword evidence="8" id="KW-1185">Reference proteome</keyword>
<evidence type="ECO:0000256" key="3">
    <source>
        <dbReference type="ARBA" id="ARBA00022692"/>
    </source>
</evidence>
<name>E4T344_PALPW</name>
<feature type="transmembrane region" description="Helical" evidence="6">
    <location>
        <begin position="102"/>
        <end position="125"/>
    </location>
</feature>
<accession>E4T344</accession>
<dbReference type="HOGENOM" id="CLU_028799_6_0_10"/>
<dbReference type="Pfam" id="PF03739">
    <property type="entry name" value="LptF_LptG"/>
    <property type="match status" value="1"/>
</dbReference>
<reference evidence="7 8" key="2">
    <citation type="journal article" date="2011" name="Stand. Genomic Sci.">
        <title>Complete genome sequence of Paludibacter propionicigenes type strain (WB4).</title>
        <authorList>
            <person name="Gronow S."/>
            <person name="Munk C."/>
            <person name="Lapidus A."/>
            <person name="Nolan M."/>
            <person name="Lucas S."/>
            <person name="Hammon N."/>
            <person name="Deshpande S."/>
            <person name="Cheng J.F."/>
            <person name="Tapia R."/>
            <person name="Han C."/>
            <person name="Goodwin L."/>
            <person name="Pitluck S."/>
            <person name="Liolios K."/>
            <person name="Ivanova N."/>
            <person name="Mavromatis K."/>
            <person name="Mikhailova N."/>
            <person name="Pati A."/>
            <person name="Chen A."/>
            <person name="Palaniappan K."/>
            <person name="Land M."/>
            <person name="Hauser L."/>
            <person name="Chang Y.J."/>
            <person name="Jeffries C.D."/>
            <person name="Brambilla E."/>
            <person name="Rohde M."/>
            <person name="Goker M."/>
            <person name="Detter J.C."/>
            <person name="Woyke T."/>
            <person name="Bristow J."/>
            <person name="Eisen J.A."/>
            <person name="Markowitz V."/>
            <person name="Hugenholtz P."/>
            <person name="Kyrpides N.C."/>
            <person name="Klenk H.P."/>
        </authorList>
    </citation>
    <scope>NUCLEOTIDE SEQUENCE [LARGE SCALE GENOMIC DNA]</scope>
    <source>
        <strain evidence="8">DSM 17365 / JCM 13257 / WB4</strain>
    </source>
</reference>
<dbReference type="RefSeq" id="WP_013444507.1">
    <property type="nucleotide sequence ID" value="NC_014734.1"/>
</dbReference>
<dbReference type="PANTHER" id="PTHR33529:SF6">
    <property type="entry name" value="YJGP_YJGQ FAMILY PERMEASE"/>
    <property type="match status" value="1"/>
</dbReference>
<protein>
    <submittedName>
        <fullName evidence="7">Permease YjgP/YjgQ family protein</fullName>
    </submittedName>
</protein>
<dbReference type="Proteomes" id="UP000008718">
    <property type="component" value="Chromosome"/>
</dbReference>
<evidence type="ECO:0000313" key="7">
    <source>
        <dbReference type="EMBL" id="ADQ79138.1"/>
    </source>
</evidence>
<feature type="transmembrane region" description="Helical" evidence="6">
    <location>
        <begin position="12"/>
        <end position="36"/>
    </location>
</feature>
<reference key="1">
    <citation type="submission" date="2010-11" db="EMBL/GenBank/DDBJ databases">
        <title>The complete genome of Paludibacter propionicigenes DSM 17365.</title>
        <authorList>
            <consortium name="US DOE Joint Genome Institute (JGI-PGF)"/>
            <person name="Lucas S."/>
            <person name="Copeland A."/>
            <person name="Lapidus A."/>
            <person name="Bruce D."/>
            <person name="Goodwin L."/>
            <person name="Pitluck S."/>
            <person name="Kyrpides N."/>
            <person name="Mavromatis K."/>
            <person name="Ivanova N."/>
            <person name="Munk A.C."/>
            <person name="Brettin T."/>
            <person name="Detter J.C."/>
            <person name="Han C."/>
            <person name="Tapia R."/>
            <person name="Land M."/>
            <person name="Hauser L."/>
            <person name="Markowitz V."/>
            <person name="Cheng J.-F."/>
            <person name="Hugenholtz P."/>
            <person name="Woyke T."/>
            <person name="Wu D."/>
            <person name="Gronow S."/>
            <person name="Wellnitz S."/>
            <person name="Brambilla E."/>
            <person name="Klenk H.-P."/>
            <person name="Eisen J.A."/>
        </authorList>
    </citation>
    <scope>NUCLEOTIDE SEQUENCE</scope>
    <source>
        <strain>WB4</strain>
    </source>
</reference>
<dbReference type="AlphaFoldDB" id="E4T344"/>
<dbReference type="InterPro" id="IPR005495">
    <property type="entry name" value="LptG/LptF_permease"/>
</dbReference>
<feature type="transmembrane region" description="Helical" evidence="6">
    <location>
        <begin position="377"/>
        <end position="395"/>
    </location>
</feature>
<keyword evidence="3 6" id="KW-0812">Transmembrane</keyword>
<evidence type="ECO:0000256" key="2">
    <source>
        <dbReference type="ARBA" id="ARBA00022475"/>
    </source>
</evidence>
<keyword evidence="4 6" id="KW-1133">Transmembrane helix</keyword>